<evidence type="ECO:0000313" key="3">
    <source>
        <dbReference type="Proteomes" id="UP001524586"/>
    </source>
</evidence>
<dbReference type="EMBL" id="JANIBK010000025">
    <property type="protein sequence ID" value="MCQ8128203.1"/>
    <property type="molecule type" value="Genomic_DNA"/>
</dbReference>
<dbReference type="RefSeq" id="WP_256614578.1">
    <property type="nucleotide sequence ID" value="NZ_JANIBK010000025.1"/>
</dbReference>
<sequence>MNETVLLAIAGVVSALFALTAVALVLLWRRQKRLTQEYRFLRSQLQRSSDDVAGLCAAAIAVDKRLSESESHLNRMLEVVNAPQLQREALAAAVEEEPQGGYALAIEKIRRGAGLDELVKSCGLTRDEAVLLMRLHGRH</sequence>
<reference evidence="2 3" key="1">
    <citation type="submission" date="2022-07" db="EMBL/GenBank/DDBJ databases">
        <title>Methylomonas rivi sp. nov., Methylomonas rosea sp. nov., Methylomonas aureus sp. nov. and Methylomonas subterranea sp. nov., four novel methanotrophs isolated from a freshwater creek and the deep terrestrial subsurface.</title>
        <authorList>
            <person name="Abin C."/>
            <person name="Sankaranarayanan K."/>
            <person name="Garner C."/>
            <person name="Sindelar R."/>
            <person name="Kotary K."/>
            <person name="Garner R."/>
            <person name="Barclay S."/>
            <person name="Lawson P."/>
            <person name="Krumholz L."/>
        </authorList>
    </citation>
    <scope>NUCLEOTIDE SEQUENCE [LARGE SCALE GENOMIC DNA]</scope>
    <source>
        <strain evidence="2 3">WSC-6</strain>
    </source>
</reference>
<organism evidence="2 3">
    <name type="scientific">Methylomonas rivi</name>
    <dbReference type="NCBI Taxonomy" id="2952226"/>
    <lineage>
        <taxon>Bacteria</taxon>
        <taxon>Pseudomonadati</taxon>
        <taxon>Pseudomonadota</taxon>
        <taxon>Gammaproteobacteria</taxon>
        <taxon>Methylococcales</taxon>
        <taxon>Methylococcaceae</taxon>
        <taxon>Methylomonas</taxon>
    </lineage>
</organism>
<dbReference type="Pfam" id="PF10975">
    <property type="entry name" value="DUF2802"/>
    <property type="match status" value="1"/>
</dbReference>
<feature type="transmembrane region" description="Helical" evidence="1">
    <location>
        <begin position="6"/>
        <end position="28"/>
    </location>
</feature>
<name>A0ABT1U2Y5_9GAMM</name>
<protein>
    <submittedName>
        <fullName evidence="2">DUF2802 domain-containing protein</fullName>
    </submittedName>
</protein>
<evidence type="ECO:0000256" key="1">
    <source>
        <dbReference type="SAM" id="Phobius"/>
    </source>
</evidence>
<keyword evidence="3" id="KW-1185">Reference proteome</keyword>
<dbReference type="InterPro" id="IPR021244">
    <property type="entry name" value="DUF2802"/>
</dbReference>
<keyword evidence="1" id="KW-0472">Membrane</keyword>
<accession>A0ABT1U2Y5</accession>
<comment type="caution">
    <text evidence="2">The sequence shown here is derived from an EMBL/GenBank/DDBJ whole genome shotgun (WGS) entry which is preliminary data.</text>
</comment>
<dbReference type="Proteomes" id="UP001524586">
    <property type="component" value="Unassembled WGS sequence"/>
</dbReference>
<gene>
    <name evidence="2" type="ORF">NP596_07000</name>
</gene>
<proteinExistence type="predicted"/>
<keyword evidence="1" id="KW-0812">Transmembrane</keyword>
<evidence type="ECO:0000313" key="2">
    <source>
        <dbReference type="EMBL" id="MCQ8128203.1"/>
    </source>
</evidence>
<keyword evidence="1" id="KW-1133">Transmembrane helix</keyword>